<dbReference type="PANTHER" id="PTHR43047:SF72">
    <property type="entry name" value="OSMOSENSING HISTIDINE PROTEIN KINASE SLN1"/>
    <property type="match status" value="1"/>
</dbReference>
<evidence type="ECO:0000256" key="5">
    <source>
        <dbReference type="ARBA" id="ARBA00022777"/>
    </source>
</evidence>
<dbReference type="Gene3D" id="1.10.287.130">
    <property type="match status" value="1"/>
</dbReference>
<dbReference type="CDD" id="cd17546">
    <property type="entry name" value="REC_hyHK_CKI1_RcsC-like"/>
    <property type="match status" value="1"/>
</dbReference>
<accession>A0A1V6RI93</accession>
<dbReference type="InterPro" id="IPR003594">
    <property type="entry name" value="HATPase_dom"/>
</dbReference>
<proteinExistence type="predicted"/>
<dbReference type="InterPro" id="IPR003661">
    <property type="entry name" value="HisK_dim/P_dom"/>
</dbReference>
<dbReference type="OrthoDB" id="21225at2759"/>
<dbReference type="EC" id="2.7.13.3" evidence="2"/>
<dbReference type="CDD" id="cd00082">
    <property type="entry name" value="HisKA"/>
    <property type="match status" value="1"/>
</dbReference>
<dbReference type="SUPFAM" id="SSF47384">
    <property type="entry name" value="Homodimeric domain of signal transducing histidine kinase"/>
    <property type="match status" value="1"/>
</dbReference>
<reference evidence="11" key="1">
    <citation type="journal article" date="2017" name="Nat. Microbiol.">
        <title>Global analysis of biosynthetic gene clusters reveals vast potential of secondary metabolite production in Penicillium species.</title>
        <authorList>
            <person name="Nielsen J.C."/>
            <person name="Grijseels S."/>
            <person name="Prigent S."/>
            <person name="Ji B."/>
            <person name="Dainat J."/>
            <person name="Nielsen K.F."/>
            <person name="Frisvad J.C."/>
            <person name="Workman M."/>
            <person name="Nielsen J."/>
        </authorList>
    </citation>
    <scope>NUCLEOTIDE SEQUENCE [LARGE SCALE GENOMIC DNA]</scope>
    <source>
        <strain evidence="11">IBT 29486</strain>
    </source>
</reference>
<evidence type="ECO:0000313" key="10">
    <source>
        <dbReference type="EMBL" id="OQE01204.1"/>
    </source>
</evidence>
<evidence type="ECO:0000256" key="4">
    <source>
        <dbReference type="ARBA" id="ARBA00022679"/>
    </source>
</evidence>
<dbReference type="InterPro" id="IPR011006">
    <property type="entry name" value="CheY-like_superfamily"/>
</dbReference>
<protein>
    <recommendedName>
        <fullName evidence="2">histidine kinase</fullName>
        <ecNumber evidence="2">2.7.13.3</ecNumber>
    </recommendedName>
</protein>
<comment type="caution">
    <text evidence="10">The sequence shown here is derived from an EMBL/GenBank/DDBJ whole genome shotgun (WGS) entry which is preliminary data.</text>
</comment>
<evidence type="ECO:0000256" key="7">
    <source>
        <dbReference type="SAM" id="MobiDB-lite"/>
    </source>
</evidence>
<name>A0A1V6RI93_9EURO</name>
<dbReference type="Gene3D" id="3.30.565.10">
    <property type="entry name" value="Histidine kinase-like ATPase, C-terminal domain"/>
    <property type="match status" value="1"/>
</dbReference>
<keyword evidence="11" id="KW-1185">Reference proteome</keyword>
<dbReference type="Gene3D" id="3.40.50.2300">
    <property type="match status" value="1"/>
</dbReference>
<dbReference type="InterPro" id="IPR005467">
    <property type="entry name" value="His_kinase_dom"/>
</dbReference>
<dbReference type="PROSITE" id="PS50110">
    <property type="entry name" value="RESPONSE_REGULATORY"/>
    <property type="match status" value="1"/>
</dbReference>
<dbReference type="STRING" id="29845.A0A1V6RI93"/>
<feature type="domain" description="Histidine kinase" evidence="8">
    <location>
        <begin position="413"/>
        <end position="655"/>
    </location>
</feature>
<dbReference type="SMART" id="SM00388">
    <property type="entry name" value="HisKA"/>
    <property type="match status" value="1"/>
</dbReference>
<dbReference type="InterPro" id="IPR036097">
    <property type="entry name" value="HisK_dim/P_sf"/>
</dbReference>
<dbReference type="GO" id="GO:0009927">
    <property type="term" value="F:histidine phosphotransfer kinase activity"/>
    <property type="evidence" value="ECO:0007669"/>
    <property type="project" value="TreeGrafter"/>
</dbReference>
<feature type="compositionally biased region" description="Polar residues" evidence="7">
    <location>
        <begin position="810"/>
        <end position="833"/>
    </location>
</feature>
<evidence type="ECO:0000259" key="9">
    <source>
        <dbReference type="PROSITE" id="PS50110"/>
    </source>
</evidence>
<dbReference type="AlphaFoldDB" id="A0A1V6RI93"/>
<gene>
    <name evidence="10" type="ORF">PENVUL_c044G08330</name>
</gene>
<keyword evidence="4" id="KW-0808">Transferase</keyword>
<dbReference type="EMBL" id="MDYP01000044">
    <property type="protein sequence ID" value="OQE01204.1"/>
    <property type="molecule type" value="Genomic_DNA"/>
</dbReference>
<evidence type="ECO:0000256" key="3">
    <source>
        <dbReference type="ARBA" id="ARBA00022553"/>
    </source>
</evidence>
<dbReference type="SUPFAM" id="SSF55781">
    <property type="entry name" value="GAF domain-like"/>
    <property type="match status" value="1"/>
</dbReference>
<dbReference type="PRINTS" id="PR00344">
    <property type="entry name" value="BCTRLSENSOR"/>
</dbReference>
<dbReference type="SUPFAM" id="SSF55874">
    <property type="entry name" value="ATPase domain of HSP90 chaperone/DNA topoisomerase II/histidine kinase"/>
    <property type="match status" value="1"/>
</dbReference>
<evidence type="ECO:0000256" key="1">
    <source>
        <dbReference type="ARBA" id="ARBA00000085"/>
    </source>
</evidence>
<dbReference type="SMART" id="SM00387">
    <property type="entry name" value="HATPase_c"/>
    <property type="match status" value="1"/>
</dbReference>
<dbReference type="Pfam" id="PF00072">
    <property type="entry name" value="Response_reg"/>
    <property type="match status" value="1"/>
</dbReference>
<dbReference type="InterPro" id="IPR036890">
    <property type="entry name" value="HATPase_C_sf"/>
</dbReference>
<keyword evidence="3 6" id="KW-0597">Phosphoprotein</keyword>
<dbReference type="Gene3D" id="3.30.450.40">
    <property type="match status" value="1"/>
</dbReference>
<dbReference type="Proteomes" id="UP000191518">
    <property type="component" value="Unassembled WGS sequence"/>
</dbReference>
<sequence length="1009" mass="112385">MATPSGAERVPYFPKANALILLSKHGPLPLRPKTVGPIYDPQNFDRPIESWSEETEASCYPLKEEHFAPSEIPPRPVSHSNKYLRPYLAKNERLRLSLLWYHTRDTLNDSEFLSGLQEKACFAQESTGWEFAVIGIQDLNYYIRLATVGLQLGILPRGETICAHTVTQAPSSVFLLPDLVEDWRFQNSPYLEHGGLRGYAGVPLRLQHESGECVSLGSLCVASSKGEEPLTKSQQMTLVRLADWIVSDIVKCASAVRQRERQRMNDLIAMIQDESDDLVPEKPVLKILRIMYPDADISLQSSKTTHIEIGGRDPIPVSEIKNGLWEDTEYIDDFIANSNNQEFPSTRVVRASTAQCENISGPSFLVVGSKSFQLVFDDIDSWFIQSCADIISKMWHKHILAEVVETKEKFLRGFSHQLRTPLHGIIGSVELLAEELGLNASNSSTYPSSSLLGMNSGLNPRGPFAHLDIIKTAGQDLVSIVNSMITLNRWADIAMRDRHHSTHTILELESDLANQILKLFSADLRYTASIFFNHDLPSNCDTIQIDLELLRDSLMPLIINAIQNTPGGIVTVTISILLEYKQLVIDVVDTGCGIHPEHQERIFEPYEKVSAHSTGAGLGLTLSSKFARLLHGSVNLVYSDLNNGSHFRATFREVEHFLSTLSSQPLAVNLHNLPPKFYNMTFDWDNPSLSNIFSEYLTHNNFICSNNMEDCFAILDFVPDVEKHRVSLSQFPTNQVIICLVPASENHTCSDSTLNNVVYVKGPFLTSTMTSALEEADRLLPSLKSPQESLVQTFRHSLILDQINKDPNLDQGTVSTTSSPSPKGWSSQPPTNNSVASISDASLSSMHRAERSDSIVSKPITQPSSPLTAPHQPTALLVDDNAINLRILQMYCKKRGLPYYCATDGLQAVNTFSQHQSSPVAVGRAAIELIIMDLQMPVCGGIEATQQIRLLEKQNNWRECVLFIVTGQDSPADRIAAEAVGADEYFVKPVSIKLLDRSIKKYFDSFEVR</sequence>
<dbReference type="InterPro" id="IPR001789">
    <property type="entry name" value="Sig_transdc_resp-reg_receiver"/>
</dbReference>
<dbReference type="InterPro" id="IPR004358">
    <property type="entry name" value="Sig_transdc_His_kin-like_C"/>
</dbReference>
<dbReference type="PANTHER" id="PTHR43047">
    <property type="entry name" value="TWO-COMPONENT HISTIDINE PROTEIN KINASE"/>
    <property type="match status" value="1"/>
</dbReference>
<evidence type="ECO:0000259" key="8">
    <source>
        <dbReference type="PROSITE" id="PS50109"/>
    </source>
</evidence>
<dbReference type="PROSITE" id="PS50109">
    <property type="entry name" value="HIS_KIN"/>
    <property type="match status" value="1"/>
</dbReference>
<feature type="domain" description="Response regulatory" evidence="9">
    <location>
        <begin position="874"/>
        <end position="1003"/>
    </location>
</feature>
<dbReference type="Pfam" id="PF00512">
    <property type="entry name" value="HisKA"/>
    <property type="match status" value="1"/>
</dbReference>
<dbReference type="GO" id="GO:0005886">
    <property type="term" value="C:plasma membrane"/>
    <property type="evidence" value="ECO:0007669"/>
    <property type="project" value="TreeGrafter"/>
</dbReference>
<feature type="region of interest" description="Disordered" evidence="7">
    <location>
        <begin position="805"/>
        <end position="872"/>
    </location>
</feature>
<evidence type="ECO:0000256" key="2">
    <source>
        <dbReference type="ARBA" id="ARBA00012438"/>
    </source>
</evidence>
<feature type="modified residue" description="4-aspartylphosphate" evidence="6">
    <location>
        <position position="933"/>
    </location>
</feature>
<dbReference type="SUPFAM" id="SSF52172">
    <property type="entry name" value="CheY-like"/>
    <property type="match status" value="1"/>
</dbReference>
<dbReference type="InterPro" id="IPR029016">
    <property type="entry name" value="GAF-like_dom_sf"/>
</dbReference>
<organism evidence="10 11">
    <name type="scientific">Penicillium vulpinum</name>
    <dbReference type="NCBI Taxonomy" id="29845"/>
    <lineage>
        <taxon>Eukaryota</taxon>
        <taxon>Fungi</taxon>
        <taxon>Dikarya</taxon>
        <taxon>Ascomycota</taxon>
        <taxon>Pezizomycotina</taxon>
        <taxon>Eurotiomycetes</taxon>
        <taxon>Eurotiomycetidae</taxon>
        <taxon>Eurotiales</taxon>
        <taxon>Aspergillaceae</taxon>
        <taxon>Penicillium</taxon>
    </lineage>
</organism>
<dbReference type="SMART" id="SM00448">
    <property type="entry name" value="REC"/>
    <property type="match status" value="1"/>
</dbReference>
<evidence type="ECO:0000313" key="11">
    <source>
        <dbReference type="Proteomes" id="UP000191518"/>
    </source>
</evidence>
<feature type="compositionally biased region" description="Low complexity" evidence="7">
    <location>
        <begin position="834"/>
        <end position="845"/>
    </location>
</feature>
<dbReference type="GO" id="GO:0000155">
    <property type="term" value="F:phosphorelay sensor kinase activity"/>
    <property type="evidence" value="ECO:0007669"/>
    <property type="project" value="InterPro"/>
</dbReference>
<dbReference type="Pfam" id="PF02518">
    <property type="entry name" value="HATPase_c"/>
    <property type="match status" value="1"/>
</dbReference>
<keyword evidence="5" id="KW-0418">Kinase</keyword>
<evidence type="ECO:0000256" key="6">
    <source>
        <dbReference type="PROSITE-ProRule" id="PRU00169"/>
    </source>
</evidence>
<comment type="catalytic activity">
    <reaction evidence="1">
        <text>ATP + protein L-histidine = ADP + protein N-phospho-L-histidine.</text>
        <dbReference type="EC" id="2.7.13.3"/>
    </reaction>
</comment>